<name>A0A370KSZ5_9HYPH</name>
<feature type="transmembrane region" description="Helical" evidence="5">
    <location>
        <begin position="21"/>
        <end position="38"/>
    </location>
</feature>
<feature type="transmembrane region" description="Helical" evidence="5">
    <location>
        <begin position="125"/>
        <end position="148"/>
    </location>
</feature>
<sequence>MSAVEATHSRVAQPQRATLRLIGSAMVAFGVFLSGFVINEPAPYELWMAALLGIWFILGLRISRFTAPLLALLLAFNVGGMLSLTQMKDLGTGPMYVAVSSFLALTAIFYAAIVEENHRRLPLIFNAWAFAAVFTSLLGILGYFHAFPGAEVFTLYDRAKGAFQDPNVFGPFLVPPSLYLVHGILAGKLRMAPIKAFALLILALGVFLSFSRAAWGLFLLGIVILVFCMLLKERSGAFRLRILILSLAAIMLLMASLVVALQFPKVNALFSSRAQLVQQYDGEHLGRFDRHRIGFTMMMERPLGIGPLVFGTMFPEDEHNIWLKSLTSYGWLGFVSYVAMLCCTIYLGFKNLLRDRPWQPYLMIAWIGVLGHAAIGNVIDIDHWRHVYLLFGIVWGCAALEERHKRNPAGARRISGLRTSDGALVSHL</sequence>
<dbReference type="Proteomes" id="UP000254939">
    <property type="component" value="Unassembled WGS sequence"/>
</dbReference>
<keyword evidence="2 5" id="KW-0812">Transmembrane</keyword>
<reference evidence="7 8" key="1">
    <citation type="submission" date="2017-03" db="EMBL/GenBank/DDBJ databases">
        <title>Genome analysis of Rhizobial strains effectives or ineffectives for nitrogen fixation isolated from bean seeds.</title>
        <authorList>
            <person name="Peralta H."/>
            <person name="Aguilar-Vera A."/>
            <person name="Mora Y."/>
            <person name="Vargas-Lagunas C."/>
            <person name="Girard L."/>
            <person name="Mora J."/>
        </authorList>
    </citation>
    <scope>NUCLEOTIDE SEQUENCE [LARGE SCALE GENOMIC DNA]</scope>
    <source>
        <strain evidence="7 8">CCGM3</strain>
    </source>
</reference>
<feature type="transmembrane region" description="Helical" evidence="5">
    <location>
        <begin position="93"/>
        <end position="113"/>
    </location>
</feature>
<evidence type="ECO:0000256" key="3">
    <source>
        <dbReference type="ARBA" id="ARBA00022989"/>
    </source>
</evidence>
<feature type="transmembrane region" description="Helical" evidence="5">
    <location>
        <begin position="214"/>
        <end position="231"/>
    </location>
</feature>
<evidence type="ECO:0000313" key="8">
    <source>
        <dbReference type="Proteomes" id="UP000254939"/>
    </source>
</evidence>
<evidence type="ECO:0000256" key="1">
    <source>
        <dbReference type="ARBA" id="ARBA00004141"/>
    </source>
</evidence>
<feature type="transmembrane region" description="Helical" evidence="5">
    <location>
        <begin position="361"/>
        <end position="379"/>
    </location>
</feature>
<feature type="transmembrane region" description="Helical" evidence="5">
    <location>
        <begin position="69"/>
        <end position="87"/>
    </location>
</feature>
<feature type="transmembrane region" description="Helical" evidence="5">
    <location>
        <begin position="243"/>
        <end position="263"/>
    </location>
</feature>
<comment type="subcellular location">
    <subcellularLocation>
        <location evidence="1">Membrane</location>
        <topology evidence="1">Multi-pass membrane protein</topology>
    </subcellularLocation>
</comment>
<evidence type="ECO:0000256" key="5">
    <source>
        <dbReference type="SAM" id="Phobius"/>
    </source>
</evidence>
<evidence type="ECO:0000256" key="2">
    <source>
        <dbReference type="ARBA" id="ARBA00022692"/>
    </source>
</evidence>
<dbReference type="InterPro" id="IPR007016">
    <property type="entry name" value="O-antigen_ligase-rel_domated"/>
</dbReference>
<evidence type="ECO:0000259" key="6">
    <source>
        <dbReference type="Pfam" id="PF04932"/>
    </source>
</evidence>
<comment type="caution">
    <text evidence="7">The sequence shown here is derived from an EMBL/GenBank/DDBJ whole genome shotgun (WGS) entry which is preliminary data.</text>
</comment>
<dbReference type="InterPro" id="IPR051533">
    <property type="entry name" value="WaaL-like"/>
</dbReference>
<protein>
    <recommendedName>
        <fullName evidence="6">O-antigen ligase-related domain-containing protein</fullName>
    </recommendedName>
</protein>
<dbReference type="RefSeq" id="WP_114712262.1">
    <property type="nucleotide sequence ID" value="NZ_KZ857258.1"/>
</dbReference>
<dbReference type="PANTHER" id="PTHR37422:SF21">
    <property type="entry name" value="EXOQ-LIKE PROTEIN"/>
    <property type="match status" value="1"/>
</dbReference>
<dbReference type="Pfam" id="PF04932">
    <property type="entry name" value="Wzy_C"/>
    <property type="match status" value="1"/>
</dbReference>
<keyword evidence="4 5" id="KW-0472">Membrane</keyword>
<feature type="transmembrane region" description="Helical" evidence="5">
    <location>
        <begin position="44"/>
        <end position="62"/>
    </location>
</feature>
<feature type="transmembrane region" description="Helical" evidence="5">
    <location>
        <begin position="168"/>
        <end position="185"/>
    </location>
</feature>
<feature type="domain" description="O-antigen ligase-related" evidence="6">
    <location>
        <begin position="197"/>
        <end position="338"/>
    </location>
</feature>
<evidence type="ECO:0000256" key="4">
    <source>
        <dbReference type="ARBA" id="ARBA00023136"/>
    </source>
</evidence>
<gene>
    <name evidence="7" type="ORF">B5K06_07095</name>
</gene>
<accession>A0A370KSZ5</accession>
<dbReference type="OrthoDB" id="9796592at2"/>
<evidence type="ECO:0000313" key="7">
    <source>
        <dbReference type="EMBL" id="RDJ13739.1"/>
    </source>
</evidence>
<dbReference type="PANTHER" id="PTHR37422">
    <property type="entry name" value="TEICHURONIC ACID BIOSYNTHESIS PROTEIN TUAE"/>
    <property type="match status" value="1"/>
</dbReference>
<dbReference type="GO" id="GO:0016020">
    <property type="term" value="C:membrane"/>
    <property type="evidence" value="ECO:0007669"/>
    <property type="project" value="UniProtKB-SubCell"/>
</dbReference>
<feature type="transmembrane region" description="Helical" evidence="5">
    <location>
        <begin position="192"/>
        <end position="208"/>
    </location>
</feature>
<dbReference type="EMBL" id="NAAC01000007">
    <property type="protein sequence ID" value="RDJ13739.1"/>
    <property type="molecule type" value="Genomic_DNA"/>
</dbReference>
<dbReference type="AlphaFoldDB" id="A0A370KSZ5"/>
<feature type="transmembrane region" description="Helical" evidence="5">
    <location>
        <begin position="329"/>
        <end position="349"/>
    </location>
</feature>
<keyword evidence="3 5" id="KW-1133">Transmembrane helix</keyword>
<proteinExistence type="predicted"/>
<organism evidence="7 8">
    <name type="scientific">Rhizobium grahamii</name>
    <dbReference type="NCBI Taxonomy" id="1120045"/>
    <lineage>
        <taxon>Bacteria</taxon>
        <taxon>Pseudomonadati</taxon>
        <taxon>Pseudomonadota</taxon>
        <taxon>Alphaproteobacteria</taxon>
        <taxon>Hyphomicrobiales</taxon>
        <taxon>Rhizobiaceae</taxon>
        <taxon>Rhizobium/Agrobacterium group</taxon>
        <taxon>Rhizobium</taxon>
    </lineage>
</organism>